<organism evidence="2 3">
    <name type="scientific">Cytobacillus spartinae</name>
    <dbReference type="NCBI Taxonomy" id="3299023"/>
    <lineage>
        <taxon>Bacteria</taxon>
        <taxon>Bacillati</taxon>
        <taxon>Bacillota</taxon>
        <taxon>Bacilli</taxon>
        <taxon>Bacillales</taxon>
        <taxon>Bacillaceae</taxon>
        <taxon>Cytobacillus</taxon>
    </lineage>
</organism>
<feature type="transmembrane region" description="Helical" evidence="1">
    <location>
        <begin position="9"/>
        <end position="27"/>
    </location>
</feature>
<feature type="transmembrane region" description="Helical" evidence="1">
    <location>
        <begin position="96"/>
        <end position="115"/>
    </location>
</feature>
<evidence type="ECO:0000256" key="1">
    <source>
        <dbReference type="SAM" id="Phobius"/>
    </source>
</evidence>
<comment type="caution">
    <text evidence="2">The sequence shown here is derived from an EMBL/GenBank/DDBJ whole genome shotgun (WGS) entry which is preliminary data.</text>
</comment>
<dbReference type="EMBL" id="JBIACK010000001">
    <property type="protein sequence ID" value="MFE8699499.1"/>
    <property type="molecule type" value="Genomic_DNA"/>
</dbReference>
<name>A0ABW6K5Q4_9BACI</name>
<protein>
    <recommendedName>
        <fullName evidence="4">Beta-carotene 15,15'-monooxygenase</fullName>
    </recommendedName>
</protein>
<keyword evidence="1" id="KW-0812">Transmembrane</keyword>
<reference evidence="2 3" key="1">
    <citation type="submission" date="2024-08" db="EMBL/GenBank/DDBJ databases">
        <title>Two novel Cytobacillus novel species.</title>
        <authorList>
            <person name="Liu G."/>
        </authorList>
    </citation>
    <scope>NUCLEOTIDE SEQUENCE [LARGE SCALE GENOMIC DNA]</scope>
    <source>
        <strain evidence="2 3">FJAT-54145</strain>
    </source>
</reference>
<accession>A0ABW6K5Q4</accession>
<evidence type="ECO:0000313" key="3">
    <source>
        <dbReference type="Proteomes" id="UP001601059"/>
    </source>
</evidence>
<proteinExistence type="predicted"/>
<feature type="transmembrane region" description="Helical" evidence="1">
    <location>
        <begin position="66"/>
        <end position="84"/>
    </location>
</feature>
<dbReference type="Proteomes" id="UP001601059">
    <property type="component" value="Unassembled WGS sequence"/>
</dbReference>
<dbReference type="RefSeq" id="WP_389357747.1">
    <property type="nucleotide sequence ID" value="NZ_JBIACK010000001.1"/>
</dbReference>
<keyword evidence="3" id="KW-1185">Reference proteome</keyword>
<feature type="transmembrane region" description="Helical" evidence="1">
    <location>
        <begin position="194"/>
        <end position="215"/>
    </location>
</feature>
<feature type="transmembrane region" description="Helical" evidence="1">
    <location>
        <begin position="39"/>
        <end position="59"/>
    </location>
</feature>
<feature type="transmembrane region" description="Helical" evidence="1">
    <location>
        <begin position="221"/>
        <end position="239"/>
    </location>
</feature>
<keyword evidence="1" id="KW-0472">Membrane</keyword>
<feature type="transmembrane region" description="Helical" evidence="1">
    <location>
        <begin position="155"/>
        <end position="173"/>
    </location>
</feature>
<sequence length="355" mass="41448">MAISKKRNLLLYLVLTSLVVLANYSLYHFPIYKTIPDGAVLGSILDFLIVIPLLTYFLIIRKRYSLKYLGVVILAGYGAAYLIIPNAEMEQYSFLPYIILGSEGLLILLELYILYKVVTKLPKLIKEYKKLSLENSFFLYNLRLALDKYLPNQKVLQIFLSEFAVFYYSLFSWKKKVKVSHGTPFTYHKKTSSTAVYIMLIHATIIESVGLHYLLHQWNEIVAYILLFLNVYGVLYFLGEIHATRLTPFLLTDKQLYLQTGLAKSMDLPLQQIKEFKYYDGPEKFTRKELDTLFDARVADFISEKPTFEILLNEPQTMNLMYGIERKVDRIVLNVDEPNQFYEELNKRLVQKNID</sequence>
<gene>
    <name evidence="2" type="ORF">ACFYKX_02555</name>
</gene>
<evidence type="ECO:0008006" key="4">
    <source>
        <dbReference type="Google" id="ProtNLM"/>
    </source>
</evidence>
<keyword evidence="1" id="KW-1133">Transmembrane helix</keyword>
<evidence type="ECO:0000313" key="2">
    <source>
        <dbReference type="EMBL" id="MFE8699499.1"/>
    </source>
</evidence>